<protein>
    <submittedName>
        <fullName evidence="6">Cobalt-zinc-cadmium resistance protein CzcB</fullName>
    </submittedName>
</protein>
<dbReference type="SUPFAM" id="SSF51230">
    <property type="entry name" value="Single hybrid motif"/>
    <property type="match status" value="1"/>
</dbReference>
<dbReference type="Proteomes" id="UP000319852">
    <property type="component" value="Chromosome"/>
</dbReference>
<dbReference type="GO" id="GO:0060003">
    <property type="term" value="P:copper ion export"/>
    <property type="evidence" value="ECO:0007669"/>
    <property type="project" value="TreeGrafter"/>
</dbReference>
<dbReference type="FunFam" id="2.40.30.170:FF:000010">
    <property type="entry name" value="Efflux RND transporter periplasmic adaptor subunit"/>
    <property type="match status" value="1"/>
</dbReference>
<keyword evidence="2" id="KW-0813">Transport</keyword>
<dbReference type="InterPro" id="IPR058792">
    <property type="entry name" value="Beta-barrel_RND_2"/>
</dbReference>
<dbReference type="GO" id="GO:0022857">
    <property type="term" value="F:transmembrane transporter activity"/>
    <property type="evidence" value="ECO:0007669"/>
    <property type="project" value="InterPro"/>
</dbReference>
<name>A0A517MQM1_9BACT</name>
<dbReference type="GO" id="GO:0015679">
    <property type="term" value="P:plasma membrane copper ion transport"/>
    <property type="evidence" value="ECO:0007669"/>
    <property type="project" value="TreeGrafter"/>
</dbReference>
<feature type="domain" description="CzcB-like C-terminal circularly permuted SH3-like" evidence="5">
    <location>
        <begin position="415"/>
        <end position="473"/>
    </location>
</feature>
<dbReference type="Gene3D" id="2.40.420.20">
    <property type="match status" value="1"/>
</dbReference>
<evidence type="ECO:0000259" key="4">
    <source>
        <dbReference type="Pfam" id="PF25973"/>
    </source>
</evidence>
<feature type="domain" description="CzcB-like barrel-sandwich hybrid" evidence="4">
    <location>
        <begin position="87"/>
        <end position="325"/>
    </location>
</feature>
<dbReference type="InterPro" id="IPR011053">
    <property type="entry name" value="Single_hybrid_motif"/>
</dbReference>
<dbReference type="GO" id="GO:0016020">
    <property type="term" value="C:membrane"/>
    <property type="evidence" value="ECO:0007669"/>
    <property type="project" value="InterPro"/>
</dbReference>
<sequence length="482" mass="52191">MKHSKLLSAAFALIAIIFTGWLLTQYRVGTEDSEAPEESSLVEPTSIVRLSEAKQQVAAIQVKRVERGDLSLTRMLPARFAYDDTRHVAVRAATDGVLVSVDVRPGDTVEAGQPIAVLRSPATGTARSKVLTRLAELELAKTDSDRCLSIYQGVKNLTESIQKQIPVHSIEQQLGDSSLGSYRRELLTDYSKALLAAKLARSASGIRDSGAISGRVLQQRESEVQQARASLEAAIDQSLYDTRQAYNRAAAAKDTAQRSLEISRQTLATLLGTSAAEELTPLSKSIEADLALLQIRSPITGTVERKVYSANERVTTGSELFIIADTSQLWVEADIRDRDWQAVQLRPGDRVTVSTPAVKQADAEATIYFVGREVDPLSGAIPLVASIENHEGRFRPGLFARVEVPIGVVPNVLMAPDSAVVDLNGESSVFVQTGDGYLPVTIETGAKSSNQWEVRAGLTEGQQIVVEGAFILKSELLLEGEE</sequence>
<evidence type="ECO:0000313" key="6">
    <source>
        <dbReference type="EMBL" id="QDS97173.1"/>
    </source>
</evidence>
<evidence type="ECO:0000259" key="3">
    <source>
        <dbReference type="Pfam" id="PF25954"/>
    </source>
</evidence>
<dbReference type="RefSeq" id="WP_145057343.1">
    <property type="nucleotide sequence ID" value="NZ_CP036263.1"/>
</dbReference>
<dbReference type="InterPro" id="IPR051909">
    <property type="entry name" value="MFP_Cation_Efflux"/>
</dbReference>
<dbReference type="InterPro" id="IPR006143">
    <property type="entry name" value="RND_pump_MFP"/>
</dbReference>
<dbReference type="Pfam" id="PF25975">
    <property type="entry name" value="CzcB_C"/>
    <property type="match status" value="1"/>
</dbReference>
<dbReference type="AlphaFoldDB" id="A0A517MQM1"/>
<comment type="similarity">
    <text evidence="1">Belongs to the membrane fusion protein (MFP) (TC 8.A.1) family.</text>
</comment>
<dbReference type="OrthoDB" id="9806939at2"/>
<dbReference type="InterPro" id="IPR058647">
    <property type="entry name" value="BSH_CzcB-like"/>
</dbReference>
<organism evidence="6 7">
    <name type="scientific">Adhaeretor mobilis</name>
    <dbReference type="NCBI Taxonomy" id="1930276"/>
    <lineage>
        <taxon>Bacteria</taxon>
        <taxon>Pseudomonadati</taxon>
        <taxon>Planctomycetota</taxon>
        <taxon>Planctomycetia</taxon>
        <taxon>Pirellulales</taxon>
        <taxon>Lacipirellulaceae</taxon>
        <taxon>Adhaeretor</taxon>
    </lineage>
</organism>
<dbReference type="PANTHER" id="PTHR30097">
    <property type="entry name" value="CATION EFFLUX SYSTEM PROTEIN CUSB"/>
    <property type="match status" value="1"/>
</dbReference>
<proteinExistence type="inferred from homology"/>
<accession>A0A517MQM1</accession>
<evidence type="ECO:0000313" key="7">
    <source>
        <dbReference type="Proteomes" id="UP000319852"/>
    </source>
</evidence>
<dbReference type="Gene3D" id="2.40.50.100">
    <property type="match status" value="1"/>
</dbReference>
<dbReference type="PANTHER" id="PTHR30097:SF4">
    <property type="entry name" value="SLR6042 PROTEIN"/>
    <property type="match status" value="1"/>
</dbReference>
<evidence type="ECO:0000256" key="1">
    <source>
        <dbReference type="ARBA" id="ARBA00009477"/>
    </source>
</evidence>
<reference evidence="6 7" key="1">
    <citation type="submission" date="2019-02" db="EMBL/GenBank/DDBJ databases">
        <title>Deep-cultivation of Planctomycetes and their phenomic and genomic characterization uncovers novel biology.</title>
        <authorList>
            <person name="Wiegand S."/>
            <person name="Jogler M."/>
            <person name="Boedeker C."/>
            <person name="Pinto D."/>
            <person name="Vollmers J."/>
            <person name="Rivas-Marin E."/>
            <person name="Kohn T."/>
            <person name="Peeters S.H."/>
            <person name="Heuer A."/>
            <person name="Rast P."/>
            <person name="Oberbeckmann S."/>
            <person name="Bunk B."/>
            <person name="Jeske O."/>
            <person name="Meyerdierks A."/>
            <person name="Storesund J.E."/>
            <person name="Kallscheuer N."/>
            <person name="Luecker S."/>
            <person name="Lage O.M."/>
            <person name="Pohl T."/>
            <person name="Merkel B.J."/>
            <person name="Hornburger P."/>
            <person name="Mueller R.-W."/>
            <person name="Bruemmer F."/>
            <person name="Labrenz M."/>
            <person name="Spormann A.M."/>
            <person name="Op den Camp H."/>
            <person name="Overmann J."/>
            <person name="Amann R."/>
            <person name="Jetten M.S.M."/>
            <person name="Mascher T."/>
            <person name="Medema M.H."/>
            <person name="Devos D.P."/>
            <person name="Kaster A.-K."/>
            <person name="Ovreas L."/>
            <person name="Rohde M."/>
            <person name="Galperin M.Y."/>
            <person name="Jogler C."/>
        </authorList>
    </citation>
    <scope>NUCLEOTIDE SEQUENCE [LARGE SCALE GENOMIC DNA]</scope>
    <source>
        <strain evidence="6 7">HG15A2</strain>
    </source>
</reference>
<gene>
    <name evidence="6" type="primary">czcB</name>
    <name evidence="6" type="ORF">HG15A2_04330</name>
</gene>
<keyword evidence="7" id="KW-1185">Reference proteome</keyword>
<feature type="domain" description="CusB-like beta-barrel" evidence="3">
    <location>
        <begin position="328"/>
        <end position="403"/>
    </location>
</feature>
<dbReference type="Gene3D" id="2.40.30.170">
    <property type="match status" value="1"/>
</dbReference>
<dbReference type="SUPFAM" id="SSF111369">
    <property type="entry name" value="HlyD-like secretion proteins"/>
    <property type="match status" value="1"/>
</dbReference>
<dbReference type="Pfam" id="PF25954">
    <property type="entry name" value="Beta-barrel_RND_2"/>
    <property type="match status" value="1"/>
</dbReference>
<dbReference type="EMBL" id="CP036263">
    <property type="protein sequence ID" value="QDS97173.1"/>
    <property type="molecule type" value="Genomic_DNA"/>
</dbReference>
<dbReference type="Pfam" id="PF25973">
    <property type="entry name" value="BSH_CzcB"/>
    <property type="match status" value="1"/>
</dbReference>
<evidence type="ECO:0000259" key="5">
    <source>
        <dbReference type="Pfam" id="PF25975"/>
    </source>
</evidence>
<evidence type="ECO:0000256" key="2">
    <source>
        <dbReference type="ARBA" id="ARBA00022448"/>
    </source>
</evidence>
<dbReference type="KEGG" id="amob:HG15A2_04330"/>
<dbReference type="InterPro" id="IPR058649">
    <property type="entry name" value="CzcB_C"/>
</dbReference>
<dbReference type="NCBIfam" id="TIGR01730">
    <property type="entry name" value="RND_mfp"/>
    <property type="match status" value="1"/>
</dbReference>
<dbReference type="GO" id="GO:0030313">
    <property type="term" value="C:cell envelope"/>
    <property type="evidence" value="ECO:0007669"/>
    <property type="project" value="TreeGrafter"/>
</dbReference>